<dbReference type="Proteomes" id="UP000319897">
    <property type="component" value="Unassembled WGS sequence"/>
</dbReference>
<dbReference type="InterPro" id="IPR021395">
    <property type="entry name" value="DUF3035"/>
</dbReference>
<feature type="region of interest" description="Disordered" evidence="1">
    <location>
        <begin position="41"/>
        <end position="62"/>
    </location>
</feature>
<keyword evidence="3" id="KW-1185">Reference proteome</keyword>
<protein>
    <submittedName>
        <fullName evidence="2">DUF3035 domain-containing protein</fullName>
    </submittedName>
</protein>
<dbReference type="RefSeq" id="WP_140929239.1">
    <property type="nucleotide sequence ID" value="NZ_VFSU01000032.1"/>
</dbReference>
<dbReference type="Pfam" id="PF11233">
    <property type="entry name" value="DUF3035"/>
    <property type="match status" value="1"/>
</dbReference>
<comment type="caution">
    <text evidence="2">The sequence shown here is derived from an EMBL/GenBank/DDBJ whole genome shotgun (WGS) entry which is preliminary data.</text>
</comment>
<accession>A0A501XFM9</accession>
<proteinExistence type="predicted"/>
<evidence type="ECO:0000313" key="3">
    <source>
        <dbReference type="Proteomes" id="UP000319897"/>
    </source>
</evidence>
<dbReference type="PROSITE" id="PS51257">
    <property type="entry name" value="PROKAR_LIPOPROTEIN"/>
    <property type="match status" value="1"/>
</dbReference>
<reference evidence="2 3" key="1">
    <citation type="submission" date="2019-06" db="EMBL/GenBank/DDBJ databases">
        <authorList>
            <person name="Lee I."/>
            <person name="Jang G.I."/>
            <person name="Hwang C.Y."/>
        </authorList>
    </citation>
    <scope>NUCLEOTIDE SEQUENCE [LARGE SCALE GENOMIC DNA]</scope>
    <source>
        <strain evidence="2 3">PAMC 28131</strain>
    </source>
</reference>
<organism evidence="2 3">
    <name type="scientific">Sandaracinobacter neustonicus</name>
    <dbReference type="NCBI Taxonomy" id="1715348"/>
    <lineage>
        <taxon>Bacteria</taxon>
        <taxon>Pseudomonadati</taxon>
        <taxon>Pseudomonadota</taxon>
        <taxon>Alphaproteobacteria</taxon>
        <taxon>Sphingomonadales</taxon>
        <taxon>Sphingosinicellaceae</taxon>
        <taxon>Sandaracinobacter</taxon>
    </lineage>
</organism>
<sequence>MRNLLILSAAALSLAACQSNDIADRKRPDEFAIGKQAPLVIPPDYSMAPPRPGAPRPIGSDSQQQALEALFGPGAQLPPKSKIESQLLSDAKADRADSGIRNTVADLPGHAGTQTVDKGTFLRELLDAPASTRNADIARVTVPGA</sequence>
<name>A0A501XFM9_9SPHN</name>
<evidence type="ECO:0000313" key="2">
    <source>
        <dbReference type="EMBL" id="TPE59104.1"/>
    </source>
</evidence>
<gene>
    <name evidence="2" type="ORF">FJQ54_15040</name>
</gene>
<dbReference type="EMBL" id="VFSU01000032">
    <property type="protein sequence ID" value="TPE59104.1"/>
    <property type="molecule type" value="Genomic_DNA"/>
</dbReference>
<dbReference type="OrthoDB" id="8478256at2"/>
<dbReference type="AlphaFoldDB" id="A0A501XFM9"/>
<evidence type="ECO:0000256" key="1">
    <source>
        <dbReference type="SAM" id="MobiDB-lite"/>
    </source>
</evidence>